<feature type="region of interest" description="Disordered" evidence="1">
    <location>
        <begin position="44"/>
        <end position="103"/>
    </location>
</feature>
<evidence type="ECO:0000313" key="2">
    <source>
        <dbReference type="EMBL" id="MEQ2253883.1"/>
    </source>
</evidence>
<proteinExistence type="predicted"/>
<keyword evidence="3" id="KW-1185">Reference proteome</keyword>
<dbReference type="Proteomes" id="UP001482620">
    <property type="component" value="Unassembled WGS sequence"/>
</dbReference>
<accession>A0ABV0VB21</accession>
<reference evidence="2 3" key="1">
    <citation type="submission" date="2021-06" db="EMBL/GenBank/DDBJ databases">
        <authorList>
            <person name="Palmer J.M."/>
        </authorList>
    </citation>
    <scope>NUCLEOTIDE SEQUENCE [LARGE SCALE GENOMIC DNA]</scope>
    <source>
        <strain evidence="3">if_2019</strain>
        <tissue evidence="2">Muscle</tissue>
    </source>
</reference>
<evidence type="ECO:0000256" key="1">
    <source>
        <dbReference type="SAM" id="MobiDB-lite"/>
    </source>
</evidence>
<feature type="compositionally biased region" description="Low complexity" evidence="1">
    <location>
        <begin position="44"/>
        <end position="62"/>
    </location>
</feature>
<protein>
    <submittedName>
        <fullName evidence="2">Uncharacterized protein</fullName>
    </submittedName>
</protein>
<feature type="compositionally biased region" description="Low complexity" evidence="1">
    <location>
        <begin position="80"/>
        <end position="97"/>
    </location>
</feature>
<evidence type="ECO:0000313" key="3">
    <source>
        <dbReference type="Proteomes" id="UP001482620"/>
    </source>
</evidence>
<comment type="caution">
    <text evidence="2">The sequence shown here is derived from an EMBL/GenBank/DDBJ whole genome shotgun (WGS) entry which is preliminary data.</text>
</comment>
<name>A0ABV0VB21_9TELE</name>
<sequence>MTQRSPLTPNHLLTMKPSVHLPPTGKFVKEDVYGVRGKKNIWRTLPSGSTSTTRTRTLRLPLYPGPGRGVNRFSRDAQTSLSQDPSSSSSGVSPRRSQACRET</sequence>
<organism evidence="2 3">
    <name type="scientific">Ilyodon furcidens</name>
    <name type="common">goldbreast splitfin</name>
    <dbReference type="NCBI Taxonomy" id="33524"/>
    <lineage>
        <taxon>Eukaryota</taxon>
        <taxon>Metazoa</taxon>
        <taxon>Chordata</taxon>
        <taxon>Craniata</taxon>
        <taxon>Vertebrata</taxon>
        <taxon>Euteleostomi</taxon>
        <taxon>Actinopterygii</taxon>
        <taxon>Neopterygii</taxon>
        <taxon>Teleostei</taxon>
        <taxon>Neoteleostei</taxon>
        <taxon>Acanthomorphata</taxon>
        <taxon>Ovalentaria</taxon>
        <taxon>Atherinomorphae</taxon>
        <taxon>Cyprinodontiformes</taxon>
        <taxon>Goodeidae</taxon>
        <taxon>Ilyodon</taxon>
    </lineage>
</organism>
<gene>
    <name evidence="2" type="ORF">ILYODFUR_037120</name>
</gene>
<dbReference type="EMBL" id="JAHRIQ010100643">
    <property type="protein sequence ID" value="MEQ2253883.1"/>
    <property type="molecule type" value="Genomic_DNA"/>
</dbReference>